<organism evidence="2 3">
    <name type="scientific">Paenibacillus pasadenensis</name>
    <dbReference type="NCBI Taxonomy" id="217090"/>
    <lineage>
        <taxon>Bacteria</taxon>
        <taxon>Bacillati</taxon>
        <taxon>Bacillota</taxon>
        <taxon>Bacilli</taxon>
        <taxon>Bacillales</taxon>
        <taxon>Paenibacillaceae</taxon>
        <taxon>Paenibacillus</taxon>
    </lineage>
</organism>
<accession>A0A2N5N928</accession>
<name>A0A2N5N928_9BACL</name>
<dbReference type="AlphaFoldDB" id="A0A2N5N928"/>
<protein>
    <submittedName>
        <fullName evidence="2">Uncharacterized protein</fullName>
    </submittedName>
</protein>
<dbReference type="EMBL" id="NFEZ01000003">
    <property type="protein sequence ID" value="PLT46834.1"/>
    <property type="molecule type" value="Genomic_DNA"/>
</dbReference>
<sequence length="164" mass="17395">MKRNDNDHGLSTEKDIDPRHGLFEDQAEGSRVPSAEEELLRTYPSGEGTYGGVQVDRYTIASAEANERLADDIAYAEGPDPGDYARQREGGDYAVETPVGESPAPAPTSVEADSEPGRAAARPSSDAELDLTEGTPVDPVAPPDEFHGTDLLNGVGSAPQEESR</sequence>
<dbReference type="Proteomes" id="UP000234789">
    <property type="component" value="Unassembled WGS sequence"/>
</dbReference>
<evidence type="ECO:0000256" key="1">
    <source>
        <dbReference type="SAM" id="MobiDB-lite"/>
    </source>
</evidence>
<dbReference type="RefSeq" id="WP_028597576.1">
    <property type="nucleotide sequence ID" value="NZ_BIMM01000001.1"/>
</dbReference>
<feature type="compositionally biased region" description="Basic and acidic residues" evidence="1">
    <location>
        <begin position="1"/>
        <end position="23"/>
    </location>
</feature>
<proteinExistence type="predicted"/>
<gene>
    <name evidence="2" type="ORF">B8V81_1058</name>
</gene>
<feature type="region of interest" description="Disordered" evidence="1">
    <location>
        <begin position="1"/>
        <end position="53"/>
    </location>
</feature>
<evidence type="ECO:0000313" key="3">
    <source>
        <dbReference type="Proteomes" id="UP000234789"/>
    </source>
</evidence>
<comment type="caution">
    <text evidence="2">The sequence shown here is derived from an EMBL/GenBank/DDBJ whole genome shotgun (WGS) entry which is preliminary data.</text>
</comment>
<keyword evidence="3" id="KW-1185">Reference proteome</keyword>
<dbReference type="OrthoDB" id="2661027at2"/>
<evidence type="ECO:0000313" key="2">
    <source>
        <dbReference type="EMBL" id="PLT46834.1"/>
    </source>
</evidence>
<reference evidence="2 3" key="1">
    <citation type="submission" date="2017-05" db="EMBL/GenBank/DDBJ databases">
        <title>Functional genome analysis of Paenibacillus pasadenensis strain R16: insights on endophytic life style and antifungal activity.</title>
        <authorList>
            <person name="Passera A."/>
            <person name="Marcolungo L."/>
            <person name="Casati P."/>
            <person name="Brasca M."/>
            <person name="Quaglino F."/>
            <person name="Delledonne M."/>
        </authorList>
    </citation>
    <scope>NUCLEOTIDE SEQUENCE [LARGE SCALE GENOMIC DNA]</scope>
    <source>
        <strain evidence="2 3">R16</strain>
    </source>
</reference>
<feature type="region of interest" description="Disordered" evidence="1">
    <location>
        <begin position="73"/>
        <end position="164"/>
    </location>
</feature>